<proteinExistence type="inferred from homology"/>
<accession>A0A3B0SQL4</accession>
<evidence type="ECO:0000259" key="2">
    <source>
        <dbReference type="Pfam" id="PF00156"/>
    </source>
</evidence>
<gene>
    <name evidence="3" type="ORF">MNBD_ALPHA05-2132</name>
</gene>
<dbReference type="AlphaFoldDB" id="A0A3B0SQL4"/>
<keyword evidence="3" id="KW-0328">Glycosyltransferase</keyword>
<organism evidence="3">
    <name type="scientific">hydrothermal vent metagenome</name>
    <dbReference type="NCBI Taxonomy" id="652676"/>
    <lineage>
        <taxon>unclassified sequences</taxon>
        <taxon>metagenomes</taxon>
        <taxon>ecological metagenomes</taxon>
    </lineage>
</organism>
<dbReference type="PANTHER" id="PTHR47505">
    <property type="entry name" value="DNA UTILIZATION PROTEIN YHGH"/>
    <property type="match status" value="1"/>
</dbReference>
<dbReference type="EMBL" id="UOEH01000607">
    <property type="protein sequence ID" value="VAW07788.1"/>
    <property type="molecule type" value="Genomic_DNA"/>
</dbReference>
<dbReference type="CDD" id="cd06223">
    <property type="entry name" value="PRTases_typeI"/>
    <property type="match status" value="1"/>
</dbReference>
<name>A0A3B0SQL4_9ZZZZ</name>
<keyword evidence="3" id="KW-0808">Transferase</keyword>
<evidence type="ECO:0000313" key="3">
    <source>
        <dbReference type="EMBL" id="VAW07788.1"/>
    </source>
</evidence>
<dbReference type="InterPro" id="IPR000836">
    <property type="entry name" value="PRTase_dom"/>
</dbReference>
<protein>
    <submittedName>
        <fullName evidence="3">Competence protein F homolog, phosphoribosyltransferase domain protein YhgH required for utilization of DNA as sole source of carbon and energy</fullName>
    </submittedName>
</protein>
<sequence>MLGKLGPAGWAALHFIERPFCGRCGVPFAAEYGESVECPSCIAEPPVFDRARAAVSYNEAARKVVSGLKFSDRMEYAGMLGGWMARAGAGFVTRESLLMPVPLHWRRLMARRYNQSALLARSIGDVSGAKVLLRGLRRTRPTPPQKEIPSVEARRRNVAGAFAVAEKYRATIKGAHIVLIDDVLTSGATASACARALKRAGASQVDVLVLARVVKGGAGAI</sequence>
<feature type="domain" description="Phosphoribosyltransferase" evidence="2">
    <location>
        <begin position="167"/>
        <end position="212"/>
    </location>
</feature>
<dbReference type="Gene3D" id="3.40.50.2020">
    <property type="match status" value="1"/>
</dbReference>
<dbReference type="PANTHER" id="PTHR47505:SF1">
    <property type="entry name" value="DNA UTILIZATION PROTEIN YHGH"/>
    <property type="match status" value="1"/>
</dbReference>
<evidence type="ECO:0000256" key="1">
    <source>
        <dbReference type="ARBA" id="ARBA00008007"/>
    </source>
</evidence>
<dbReference type="InterPro" id="IPR051910">
    <property type="entry name" value="ComF/GntX_DNA_util-trans"/>
</dbReference>
<reference evidence="3" key="1">
    <citation type="submission" date="2018-06" db="EMBL/GenBank/DDBJ databases">
        <authorList>
            <person name="Zhirakovskaya E."/>
        </authorList>
    </citation>
    <scope>NUCLEOTIDE SEQUENCE</scope>
</reference>
<dbReference type="SUPFAM" id="SSF53271">
    <property type="entry name" value="PRTase-like"/>
    <property type="match status" value="1"/>
</dbReference>
<dbReference type="GO" id="GO:0016757">
    <property type="term" value="F:glycosyltransferase activity"/>
    <property type="evidence" value="ECO:0007669"/>
    <property type="project" value="UniProtKB-KW"/>
</dbReference>
<dbReference type="Pfam" id="PF00156">
    <property type="entry name" value="Pribosyltran"/>
    <property type="match status" value="1"/>
</dbReference>
<dbReference type="InterPro" id="IPR029057">
    <property type="entry name" value="PRTase-like"/>
</dbReference>
<comment type="similarity">
    <text evidence="1">Belongs to the ComF/GntX family.</text>
</comment>